<evidence type="ECO:0000313" key="3">
    <source>
        <dbReference type="Proteomes" id="UP000815677"/>
    </source>
</evidence>
<evidence type="ECO:0000313" key="2">
    <source>
        <dbReference type="EMBL" id="GAT46580.1"/>
    </source>
</evidence>
<evidence type="ECO:0000256" key="1">
    <source>
        <dbReference type="SAM" id="MobiDB-lite"/>
    </source>
</evidence>
<evidence type="ECO:0008006" key="4">
    <source>
        <dbReference type="Google" id="ProtNLM"/>
    </source>
</evidence>
<dbReference type="EMBL" id="DF842599">
    <property type="protein sequence ID" value="GAT46580.1"/>
    <property type="molecule type" value="Genomic_DNA"/>
</dbReference>
<keyword evidence="3" id="KW-1185">Reference proteome</keyword>
<reference evidence="2" key="1">
    <citation type="submission" date="2014-09" db="EMBL/GenBank/DDBJ databases">
        <title>Genome sequence of the luminous mushroom Mycena chlorophos for searching fungal bioluminescence genes.</title>
        <authorList>
            <person name="Tanaka Y."/>
            <person name="Kasuga D."/>
            <person name="Oba Y."/>
            <person name="Hase S."/>
            <person name="Sato K."/>
            <person name="Oba Y."/>
            <person name="Sakakibara Y."/>
        </authorList>
    </citation>
    <scope>NUCLEOTIDE SEQUENCE</scope>
</reference>
<feature type="region of interest" description="Disordered" evidence="1">
    <location>
        <begin position="1"/>
        <end position="26"/>
    </location>
</feature>
<accession>A0ABQ0L5Z8</accession>
<protein>
    <recommendedName>
        <fullName evidence="4">F-box domain-containing protein</fullName>
    </recommendedName>
</protein>
<organism evidence="2 3">
    <name type="scientific">Mycena chlorophos</name>
    <name type="common">Agaric fungus</name>
    <name type="synonym">Agaricus chlorophos</name>
    <dbReference type="NCBI Taxonomy" id="658473"/>
    <lineage>
        <taxon>Eukaryota</taxon>
        <taxon>Fungi</taxon>
        <taxon>Dikarya</taxon>
        <taxon>Basidiomycota</taxon>
        <taxon>Agaricomycotina</taxon>
        <taxon>Agaricomycetes</taxon>
        <taxon>Agaricomycetidae</taxon>
        <taxon>Agaricales</taxon>
        <taxon>Marasmiineae</taxon>
        <taxon>Mycenaceae</taxon>
        <taxon>Mycena</taxon>
    </lineage>
</organism>
<gene>
    <name evidence="2" type="ORF">MCHLO_04089</name>
</gene>
<name>A0ABQ0L5Z8_MYCCL</name>
<sequence length="360" mass="40551">MSDSPFEFSDELFEPPSPKTPQTKRPSYSAFTRKLLYEQVLDAHNQKNDSQTRIASLLDLPEDILIDIFNRVADWQATRPRRFGPIPLALCCKYIEMVTRHTRLSRCVVLMTHRCLHSFRDFVCSETWGPDMAAVIRHIILVDSEEWMGYALPHTGTDVISDILRACKNVVSFTAYTETITAALSLGTEYPHSEGVQLAIGDHPRAFASGGIWDHLLSAEPSHYVLRSLTHLHLHHRFLNVGNGLAQAVPDFPRLTHLALRGSRHPTRTGFHVELRSFAEMLSCFGEQLLVAVLIFRASKKSAPPLVDLIATAKSCGPAIQVLVLHHQAEMKSEGKFWRRWAIEGNNVWSLAAKQMQSVP</sequence>
<proteinExistence type="predicted"/>
<dbReference type="Proteomes" id="UP000815677">
    <property type="component" value="Unassembled WGS sequence"/>
</dbReference>